<feature type="chain" id="PRO_5001633039" description="Secreted protein" evidence="1">
    <location>
        <begin position="24"/>
        <end position="71"/>
    </location>
</feature>
<gene>
    <name evidence="2" type="ORF">K437DRAFT_3221</name>
</gene>
<comment type="caution">
    <text evidence="2">The sequence shown here is derived from an EMBL/GenBank/DDBJ whole genome shotgun (WGS) entry which is preliminary data.</text>
</comment>
<dbReference type="AlphaFoldDB" id="A0A066WLX8"/>
<proteinExistence type="predicted"/>
<reference evidence="2 3" key="1">
    <citation type="submission" date="2014-05" db="EMBL/GenBank/DDBJ databases">
        <title>Draft genome sequence of a rare smut relative, Tilletiaria anomala UBC 951.</title>
        <authorList>
            <consortium name="DOE Joint Genome Institute"/>
            <person name="Toome M."/>
            <person name="Kuo A."/>
            <person name="Henrissat B."/>
            <person name="Lipzen A."/>
            <person name="Tritt A."/>
            <person name="Yoshinaga Y."/>
            <person name="Zane M."/>
            <person name="Barry K."/>
            <person name="Grigoriev I.V."/>
            <person name="Spatafora J.W."/>
            <person name="Aimea M.C."/>
        </authorList>
    </citation>
    <scope>NUCLEOTIDE SEQUENCE [LARGE SCALE GENOMIC DNA]</scope>
    <source>
        <strain evidence="2 3">UBC 951</strain>
    </source>
</reference>
<protein>
    <recommendedName>
        <fullName evidence="4">Secreted protein</fullName>
    </recommendedName>
</protein>
<evidence type="ECO:0000313" key="2">
    <source>
        <dbReference type="EMBL" id="KDN53603.1"/>
    </source>
</evidence>
<dbReference type="GeneID" id="25267375"/>
<dbReference type="HOGENOM" id="CLU_2741817_0_0_1"/>
<feature type="signal peptide" evidence="1">
    <location>
        <begin position="1"/>
        <end position="23"/>
    </location>
</feature>
<dbReference type="RefSeq" id="XP_013246365.1">
    <property type="nucleotide sequence ID" value="XM_013390911.1"/>
</dbReference>
<keyword evidence="3" id="KW-1185">Reference proteome</keyword>
<evidence type="ECO:0000313" key="3">
    <source>
        <dbReference type="Proteomes" id="UP000027361"/>
    </source>
</evidence>
<accession>A0A066WLX8</accession>
<dbReference type="InParanoid" id="A0A066WLX8"/>
<dbReference type="Proteomes" id="UP000027361">
    <property type="component" value="Unassembled WGS sequence"/>
</dbReference>
<dbReference type="EMBL" id="JMSN01000001">
    <property type="protein sequence ID" value="KDN53603.1"/>
    <property type="molecule type" value="Genomic_DNA"/>
</dbReference>
<keyword evidence="1" id="KW-0732">Signal</keyword>
<sequence>MAVKMLTLGGLVVVTSHMALMVARPTSTDRHSSLLAIYHASGYLFSGHRTTTIFIITRVHLTSVARLRILF</sequence>
<name>A0A066WLX8_TILAU</name>
<organism evidence="2 3">
    <name type="scientific">Tilletiaria anomala (strain ATCC 24038 / CBS 436.72 / UBC 951)</name>
    <dbReference type="NCBI Taxonomy" id="1037660"/>
    <lineage>
        <taxon>Eukaryota</taxon>
        <taxon>Fungi</taxon>
        <taxon>Dikarya</taxon>
        <taxon>Basidiomycota</taxon>
        <taxon>Ustilaginomycotina</taxon>
        <taxon>Exobasidiomycetes</taxon>
        <taxon>Georgefischeriales</taxon>
        <taxon>Tilletiariaceae</taxon>
        <taxon>Tilletiaria</taxon>
    </lineage>
</organism>
<evidence type="ECO:0000256" key="1">
    <source>
        <dbReference type="SAM" id="SignalP"/>
    </source>
</evidence>
<evidence type="ECO:0008006" key="4">
    <source>
        <dbReference type="Google" id="ProtNLM"/>
    </source>
</evidence>